<dbReference type="InterPro" id="IPR048876">
    <property type="entry name" value="BipA_C"/>
</dbReference>
<dbReference type="PROSITE" id="PS51722">
    <property type="entry name" value="G_TR_2"/>
    <property type="match status" value="1"/>
</dbReference>
<comment type="subunit">
    <text evidence="3">Monomer.</text>
</comment>
<evidence type="ECO:0000256" key="2">
    <source>
        <dbReference type="ARBA" id="ARBA00023134"/>
    </source>
</evidence>
<sequence length="609" mass="66767">MNLRNIAIIAHVDHGKTTLVDELLKQSGSFRENQRVMERVMDSNDIEKERGITILAKATSIEWKDTRINIVDTPGHADFGGEVERILSMVDGAIVLVDAAEGPMPQTKFVVGKALKVGLRPIVAINKVDRPDARIDEVVNEVFDLFAALDATDEQLDFPILYGSGRSGWMNTDPNGSQEEGLTPLLDLVVKHVPAPTVEEGPFKMIGTILEANNFLGRIITGRIAAGSIKPNQAVKVLGQDGKLIEQGRISKILAFRGIERTAIEEAHAGDIVAIAGLSKGTVADTFCDPSVTEAMKAQPIDPPTVTMSFIVNDSPLAGTEGDKVTSRVIRDRLFKEAEGNVALKIEESADKDSFFVSGRGELQLAVLIENMRREGFELAVSRPRVVMHKDEATGQMMEPIEEVVIDVDEEHSGVVVQKMSERKAEMVELRPSGGNRVRLVFFAPTRGLIGYQSELLTDTRGTAVMNRLFHDYQPYKGEIGGRVNGVLLANEAGEAVAYALFNLEDRGPMIIDAGEKVYMGMIIGIHSRDNDLEVNVLKGKKLTNIRAAGKDEAVKLTPPIKFTLERALSWIQDDELVEVTPKSIRLRKMFLDANDRKRMEKAKAAAAG</sequence>
<dbReference type="InterPro" id="IPR047041">
    <property type="entry name" value="BipA_GTP-bd_dom"/>
</dbReference>
<dbReference type="InterPro" id="IPR042116">
    <property type="entry name" value="TypA/BipA_C"/>
</dbReference>
<dbReference type="SUPFAM" id="SSF52540">
    <property type="entry name" value="P-loop containing nucleoside triphosphate hydrolases"/>
    <property type="match status" value="1"/>
</dbReference>
<dbReference type="Gene3D" id="3.40.50.300">
    <property type="entry name" value="P-loop containing nucleotide triphosphate hydrolases"/>
    <property type="match status" value="1"/>
</dbReference>
<dbReference type="Pfam" id="PF00679">
    <property type="entry name" value="EFG_C"/>
    <property type="match status" value="1"/>
</dbReference>
<keyword evidence="3" id="KW-0699">rRNA-binding</keyword>
<dbReference type="HAMAP" id="MF_00849">
    <property type="entry name" value="BipA"/>
    <property type="match status" value="1"/>
</dbReference>
<dbReference type="InterPro" id="IPR031157">
    <property type="entry name" value="G_TR_CS"/>
</dbReference>
<gene>
    <name evidence="5" type="primary">typA</name>
    <name evidence="3" type="synonym">bipA</name>
    <name evidence="5" type="ORF">FE840_003455</name>
</gene>
<feature type="domain" description="Tr-type G" evidence="4">
    <location>
        <begin position="1"/>
        <end position="197"/>
    </location>
</feature>
<dbReference type="PANTHER" id="PTHR42908:SF8">
    <property type="entry name" value="TR-TYPE G DOMAIN-CONTAINING PROTEIN"/>
    <property type="match status" value="1"/>
</dbReference>
<dbReference type="Pfam" id="PF03144">
    <property type="entry name" value="GTP_EFTU_D2"/>
    <property type="match status" value="1"/>
</dbReference>
<dbReference type="CDD" id="cd16263">
    <property type="entry name" value="BipA_III"/>
    <property type="match status" value="1"/>
</dbReference>
<comment type="similarity">
    <text evidence="3">Belongs to the TRAFAC class translation factor GTPase superfamily. Classic translation factor GTPase family. BipA subfamily.</text>
</comment>
<comment type="catalytic activity">
    <reaction evidence="3">
        <text>GTP + H2O = GDP + phosphate + H(+)</text>
        <dbReference type="Rhea" id="RHEA:19669"/>
        <dbReference type="ChEBI" id="CHEBI:15377"/>
        <dbReference type="ChEBI" id="CHEBI:15378"/>
        <dbReference type="ChEBI" id="CHEBI:37565"/>
        <dbReference type="ChEBI" id="CHEBI:43474"/>
        <dbReference type="ChEBI" id="CHEBI:58189"/>
    </reaction>
</comment>
<dbReference type="PANTHER" id="PTHR42908">
    <property type="entry name" value="TRANSLATION ELONGATION FACTOR-RELATED"/>
    <property type="match status" value="1"/>
</dbReference>
<comment type="subcellular location">
    <subcellularLocation>
        <location evidence="3">Cytoplasm</location>
    </subcellularLocation>
    <text evidence="3">Binds to ribosomes.</text>
</comment>
<evidence type="ECO:0000256" key="3">
    <source>
        <dbReference type="HAMAP-Rule" id="MF_00849"/>
    </source>
</evidence>
<dbReference type="NCBIfam" id="TIGR00231">
    <property type="entry name" value="small_GTP"/>
    <property type="match status" value="1"/>
</dbReference>
<dbReference type="InterPro" id="IPR047042">
    <property type="entry name" value="BipA_II"/>
</dbReference>
<dbReference type="InterPro" id="IPR005225">
    <property type="entry name" value="Small_GTP-bd"/>
</dbReference>
<protein>
    <recommendedName>
        <fullName evidence="3">Large ribosomal subunit assembly factor BipA</fullName>
        <ecNumber evidence="3">3.6.5.-</ecNumber>
    </recommendedName>
    <alternativeName>
        <fullName evidence="3">GTP-binding protein BipA</fullName>
    </alternativeName>
</protein>
<dbReference type="PRINTS" id="PR00315">
    <property type="entry name" value="ELONGATNFCT"/>
</dbReference>
<keyword evidence="3" id="KW-0690">Ribosome biogenesis</keyword>
<dbReference type="InterPro" id="IPR000640">
    <property type="entry name" value="EFG_V-like"/>
</dbReference>
<dbReference type="Gene3D" id="3.30.70.870">
    <property type="entry name" value="Elongation Factor G (Translational Gtpase), domain 3"/>
    <property type="match status" value="1"/>
</dbReference>
<keyword evidence="3" id="KW-0963">Cytoplasm</keyword>
<accession>A0ABX6QJF1</accession>
<dbReference type="SUPFAM" id="SSF54980">
    <property type="entry name" value="EF-G C-terminal domain-like"/>
    <property type="match status" value="2"/>
</dbReference>
<dbReference type="EC" id="3.6.5.-" evidence="3"/>
<dbReference type="InterPro" id="IPR035647">
    <property type="entry name" value="EFG_III/V"/>
</dbReference>
<dbReference type="Pfam" id="PF00009">
    <property type="entry name" value="GTP_EFTU"/>
    <property type="match status" value="1"/>
</dbReference>
<dbReference type="InterPro" id="IPR047043">
    <property type="entry name" value="BipA_III"/>
</dbReference>
<dbReference type="CDD" id="cd03710">
    <property type="entry name" value="BipA_TypA_C"/>
    <property type="match status" value="1"/>
</dbReference>
<keyword evidence="3" id="KW-0378">Hydrolase</keyword>
<dbReference type="InterPro" id="IPR035651">
    <property type="entry name" value="BipA_V"/>
</dbReference>
<dbReference type="SUPFAM" id="SSF50447">
    <property type="entry name" value="Translation proteins"/>
    <property type="match status" value="1"/>
</dbReference>
<dbReference type="Gene3D" id="3.30.70.240">
    <property type="match status" value="1"/>
</dbReference>
<dbReference type="RefSeq" id="WP_138287170.1">
    <property type="nucleotide sequence ID" value="NZ_CP058350.1"/>
</dbReference>
<proteinExistence type="inferred from homology"/>
<dbReference type="InterPro" id="IPR006298">
    <property type="entry name" value="BipA"/>
</dbReference>
<evidence type="ECO:0000259" key="4">
    <source>
        <dbReference type="PROSITE" id="PS51722"/>
    </source>
</evidence>
<keyword evidence="1 3" id="KW-0547">Nucleotide-binding</keyword>
<dbReference type="InterPro" id="IPR027417">
    <property type="entry name" value="P-loop_NTPase"/>
</dbReference>
<dbReference type="NCBIfam" id="TIGR01394">
    <property type="entry name" value="TypA_BipA"/>
    <property type="match status" value="1"/>
</dbReference>
<dbReference type="Pfam" id="PF21018">
    <property type="entry name" value="BipA_C"/>
    <property type="match status" value="1"/>
</dbReference>
<feature type="binding site" evidence="3">
    <location>
        <begin position="13"/>
        <end position="18"/>
    </location>
    <ligand>
        <name>GTP</name>
        <dbReference type="ChEBI" id="CHEBI:37565"/>
    </ligand>
</feature>
<dbReference type="CDD" id="cd01891">
    <property type="entry name" value="TypA_BipA"/>
    <property type="match status" value="1"/>
</dbReference>
<organism evidence="5 6">
    <name type="scientific">Peteryoungia desertarenae</name>
    <dbReference type="NCBI Taxonomy" id="1813451"/>
    <lineage>
        <taxon>Bacteria</taxon>
        <taxon>Pseudomonadati</taxon>
        <taxon>Pseudomonadota</taxon>
        <taxon>Alphaproteobacteria</taxon>
        <taxon>Hyphomicrobiales</taxon>
        <taxon>Rhizobiaceae</taxon>
        <taxon>Peteryoungia</taxon>
    </lineage>
</organism>
<name>A0ABX6QJF1_9HYPH</name>
<keyword evidence="2 3" id="KW-0342">GTP-binding</keyword>
<evidence type="ECO:0000313" key="6">
    <source>
        <dbReference type="Proteomes" id="UP000308530"/>
    </source>
</evidence>
<keyword evidence="3" id="KW-0820">tRNA-binding</keyword>
<dbReference type="Gene3D" id="2.40.50.250">
    <property type="entry name" value="bipa protein"/>
    <property type="match status" value="1"/>
</dbReference>
<dbReference type="Proteomes" id="UP000308530">
    <property type="component" value="Chromosome"/>
</dbReference>
<dbReference type="InterPro" id="IPR000795">
    <property type="entry name" value="T_Tr_GTP-bd_dom"/>
</dbReference>
<reference evidence="5 6" key="1">
    <citation type="submission" date="2020-06" db="EMBL/GenBank/DDBJ databases">
        <title>Genome sequence of Rhizobium sp strain ADMK78.</title>
        <authorList>
            <person name="Rahi P."/>
        </authorList>
    </citation>
    <scope>NUCLEOTIDE SEQUENCE [LARGE SCALE GENOMIC DNA]</scope>
    <source>
        <strain evidence="5 6">ADMK78</strain>
    </source>
</reference>
<dbReference type="PROSITE" id="PS00301">
    <property type="entry name" value="G_TR_1"/>
    <property type="match status" value="1"/>
</dbReference>
<dbReference type="Gene3D" id="2.40.30.10">
    <property type="entry name" value="Translation factors"/>
    <property type="match status" value="1"/>
</dbReference>
<keyword evidence="3" id="KW-0694">RNA-binding</keyword>
<evidence type="ECO:0000313" key="5">
    <source>
        <dbReference type="EMBL" id="QLF68681.1"/>
    </source>
</evidence>
<evidence type="ECO:0000256" key="1">
    <source>
        <dbReference type="ARBA" id="ARBA00022741"/>
    </source>
</evidence>
<dbReference type="InterPro" id="IPR009000">
    <property type="entry name" value="Transl_B-barrel_sf"/>
</dbReference>
<comment type="function">
    <text evidence="3">A 50S ribosomal subunit assembly protein with GTPase activity, required for 50S subunit assembly at low temperatures, may also play a role in translation. Binds GTP and analogs. Binds the 70S ribosome between the 30S and 50S subunits, in a similar position as ribosome-bound EF-G; it contacts a number of ribosomal proteins, both rRNAs and the A-site tRNA.</text>
</comment>
<dbReference type="CDD" id="cd03691">
    <property type="entry name" value="BipA_TypA_II"/>
    <property type="match status" value="1"/>
</dbReference>
<dbReference type="EMBL" id="CP058350">
    <property type="protein sequence ID" value="QLF68681.1"/>
    <property type="molecule type" value="Genomic_DNA"/>
</dbReference>
<dbReference type="InterPro" id="IPR004161">
    <property type="entry name" value="EFTu-like_2"/>
</dbReference>
<feature type="binding site" evidence="3">
    <location>
        <begin position="126"/>
        <end position="129"/>
    </location>
    <ligand>
        <name>GTP</name>
        <dbReference type="ChEBI" id="CHEBI:37565"/>
    </ligand>
</feature>
<keyword evidence="6" id="KW-1185">Reference proteome</keyword>